<dbReference type="PANTHER" id="PTHR38690:SF1">
    <property type="entry name" value="PROTEASE"/>
    <property type="match status" value="1"/>
</dbReference>
<feature type="transmembrane region" description="Helical" evidence="1">
    <location>
        <begin position="21"/>
        <end position="44"/>
    </location>
</feature>
<keyword evidence="1" id="KW-0812">Transmembrane</keyword>
<evidence type="ECO:0000313" key="4">
    <source>
        <dbReference type="Proteomes" id="UP000186110"/>
    </source>
</evidence>
<dbReference type="PANTHER" id="PTHR38690">
    <property type="entry name" value="PROTEASE-RELATED"/>
    <property type="match status" value="1"/>
</dbReference>
<keyword evidence="1" id="KW-1133">Transmembrane helix</keyword>
<dbReference type="Pfam" id="PF13116">
    <property type="entry name" value="YhdP"/>
    <property type="match status" value="1"/>
</dbReference>
<evidence type="ECO:0000259" key="2">
    <source>
        <dbReference type="Pfam" id="PF13116"/>
    </source>
</evidence>
<dbReference type="InterPro" id="IPR025263">
    <property type="entry name" value="YhdP_central"/>
</dbReference>
<dbReference type="RefSeq" id="WP_029706726.1">
    <property type="nucleotide sequence ID" value="NZ_CP019239.1"/>
</dbReference>
<dbReference type="InterPro" id="IPR011836">
    <property type="entry name" value="YhdP"/>
</dbReference>
<organism evidence="3 4">
    <name type="scientific">Rhodoferax saidenbachensis</name>
    <dbReference type="NCBI Taxonomy" id="1484693"/>
    <lineage>
        <taxon>Bacteria</taxon>
        <taxon>Pseudomonadati</taxon>
        <taxon>Pseudomonadota</taxon>
        <taxon>Betaproteobacteria</taxon>
        <taxon>Burkholderiales</taxon>
        <taxon>Comamonadaceae</taxon>
        <taxon>Rhodoferax</taxon>
    </lineage>
</organism>
<protein>
    <submittedName>
        <fullName evidence="3">TIGR02099 family protein</fullName>
    </submittedName>
</protein>
<reference evidence="3 4" key="1">
    <citation type="submission" date="2017-01" db="EMBL/GenBank/DDBJ databases">
        <authorList>
            <person name="Mah S.A."/>
            <person name="Swanson W.J."/>
            <person name="Moy G.W."/>
            <person name="Vacquier V.D."/>
        </authorList>
    </citation>
    <scope>NUCLEOTIDE SEQUENCE [LARGE SCALE GENOMIC DNA]</scope>
    <source>
        <strain evidence="3 4">DSM 22694</strain>
    </source>
</reference>
<dbReference type="eggNOG" id="COG3164">
    <property type="taxonomic scope" value="Bacteria"/>
</dbReference>
<evidence type="ECO:0000256" key="1">
    <source>
        <dbReference type="SAM" id="Phobius"/>
    </source>
</evidence>
<dbReference type="NCBIfam" id="TIGR02099">
    <property type="entry name" value="YhdP family protein"/>
    <property type="match status" value="1"/>
</dbReference>
<dbReference type="Proteomes" id="UP000186110">
    <property type="component" value="Chromosome"/>
</dbReference>
<dbReference type="KEGG" id="rsb:RS694_19305"/>
<keyword evidence="4" id="KW-1185">Reference proteome</keyword>
<accession>A0A1P8KEJ9</accession>
<evidence type="ECO:0000313" key="3">
    <source>
        <dbReference type="EMBL" id="APW44453.1"/>
    </source>
</evidence>
<dbReference type="STRING" id="1484693.RS694_19305"/>
<feature type="domain" description="YhdP central" evidence="2">
    <location>
        <begin position="20"/>
        <end position="1346"/>
    </location>
</feature>
<keyword evidence="1" id="KW-0472">Membrane</keyword>
<dbReference type="EMBL" id="CP019239">
    <property type="protein sequence ID" value="APW44453.1"/>
    <property type="molecule type" value="Genomic_DNA"/>
</dbReference>
<proteinExistence type="predicted"/>
<name>A0A1P8KEJ9_9BURK</name>
<sequence>MIEQSPTPTPWLKAGAVVAHWAMGLLSLAWITVALVWGGLHFLIVPRIGELRPWLEQQATRTLGVTVRIGAITARSNGLIPSFELNNISLIDAQGREALRLPSVLAALSPRSVIGLGFEQLYVEGLVLEVRRTADGRIWVAGMPVPDTQTEDGKAADWVFSQTELAIRHGSVHWTDEMRSAVPLVLNDVDMVLRNGPRTHSLRVDATPPPEWGSRWSASGVFKQPLLERSAGQWKQWQGQLYASFPQVDLAHLRQYVDVGVDLAHGAGALRAWADVDKGVVTGATADVQMNGVQVTAGARLQPLALRNVSGRVGIQQLQGGTEYFTHALQFETEDGLHWPGGNVALRTYAAEGRNPARGEITADKLDLAAMAQIAQRLPVGDTAHKLMGNIAPRGLVESLQGNWRGPLEQLEGYAAKGRISQLTVPGGDFNGVKRLGIQGLNADFDLNQMGGKAQLVLDKGIFDAYGILEEAAVPFDQLRADVQWQRDGQSLTVSASNVRFANADAQGELQFKWQSAPATSGATAGPGVLDLEGSLSRAEGTRVHRYLPLELDKEVRDYVRDAVLGGSASAVKFKLKGDLARFPYSDAKQGDFRISADVRNASYAYVPSSLLHKGSLPWPALQQVSGELVIDHATLQVKNASATLVNGRNLQISKAEATVSQLYGDAQVAVSLEAKGPLTEVLGFVNGSPLGALINKVLAKTTASGNADYRVKVAFPIRDVERATAQGTVTLAGNDVQLSPETPRLTRARGQLGFTETGITVTGGQARAVGGDVRIDGGLSVLTGTAAAQKAGPQVLRIQGTATAEGLRQAKELGVVARMAQYATGTGSYSATLGLRGGVPEVLLTSSLTGMALNLPAPFSKIAETPMPLRLETTAVRSSLVPDTSGTVHAQDQLQLDVGRLASVTYVRDVSGAEARVLRGAIAVGLAADESAPMPSEGVVANINVQRADLDAWSSVLSSASGSAPSASNLADMSYLPTSLAVRATELVMGGRQINKVVVGGGRDGLLWRANLDATELSGYVEYRQPVGAAAGRFYGRLARLSIGQSTAQEVESLLDDQPSSIPALDVVVEDFELRGKKLGRVEVDAVNLGAAGPRDGPREWRLNRFNIITPEAVLTASGNWTNINAQAASAPSGSRRNIRERRRTVMNFKLDINDAGVLLERFAMPGVVRRGQGKIEGQVAWMGSPITLDYPSLGGNFNVNVETGQFLKADPGIAKLLGVLSLQSLPRRLTLDFRDVFSEGFAFDFLRGDVAIEQGIARTTNLQMKGVNAVVLMDGQADIAKETQAIKVVVIPEINAGSASLIASAINPLIGLSTFLAQVILRGPLMQAATQELFIDGTWVEPRVTKVERKTAPAAPAKE</sequence>
<gene>
    <name evidence="3" type="ORF">RS694_19305</name>
</gene>